<name>A0A091CWL7_FUKDA</name>
<evidence type="ECO:0000313" key="1">
    <source>
        <dbReference type="EMBL" id="KFO23067.1"/>
    </source>
</evidence>
<dbReference type="AlphaFoldDB" id="A0A091CWL7"/>
<keyword evidence="2" id="KW-1185">Reference proteome</keyword>
<evidence type="ECO:0000313" key="2">
    <source>
        <dbReference type="Proteomes" id="UP000028990"/>
    </source>
</evidence>
<protein>
    <submittedName>
        <fullName evidence="1">Uncharacterized protein</fullName>
    </submittedName>
</protein>
<reference evidence="1 2" key="1">
    <citation type="submission" date="2013-11" db="EMBL/GenBank/DDBJ databases">
        <title>The Damaraland mole rat (Fukomys damarensis) genome and evolution of African mole rats.</title>
        <authorList>
            <person name="Gladyshev V.N."/>
            <person name="Fang X."/>
        </authorList>
    </citation>
    <scope>NUCLEOTIDE SEQUENCE [LARGE SCALE GENOMIC DNA]</scope>
    <source>
        <tissue evidence="1">Liver</tissue>
    </source>
</reference>
<gene>
    <name evidence="1" type="ORF">H920_15528</name>
</gene>
<accession>A0A091CWL7</accession>
<organism evidence="1 2">
    <name type="scientific">Fukomys damarensis</name>
    <name type="common">Damaraland mole rat</name>
    <name type="synonym">Cryptomys damarensis</name>
    <dbReference type="NCBI Taxonomy" id="885580"/>
    <lineage>
        <taxon>Eukaryota</taxon>
        <taxon>Metazoa</taxon>
        <taxon>Chordata</taxon>
        <taxon>Craniata</taxon>
        <taxon>Vertebrata</taxon>
        <taxon>Euteleostomi</taxon>
        <taxon>Mammalia</taxon>
        <taxon>Eutheria</taxon>
        <taxon>Euarchontoglires</taxon>
        <taxon>Glires</taxon>
        <taxon>Rodentia</taxon>
        <taxon>Hystricomorpha</taxon>
        <taxon>Bathyergidae</taxon>
        <taxon>Fukomys</taxon>
    </lineage>
</organism>
<proteinExistence type="predicted"/>
<dbReference type="EMBL" id="KN123819">
    <property type="protein sequence ID" value="KFO23067.1"/>
    <property type="molecule type" value="Genomic_DNA"/>
</dbReference>
<sequence>MQSEMMSSAGTTEEGGQLSELILLIVQETLHRMSIKLIQALCGRFNSHVHDELDWRLLQEDLDEGDDDVDEKLQVCEGPCTSRRAVWVRAHESLRSITVEPEHGLPVVADVVIGKQDLLV</sequence>
<dbReference type="Proteomes" id="UP000028990">
    <property type="component" value="Unassembled WGS sequence"/>
</dbReference>